<protein>
    <submittedName>
        <fullName evidence="1">Uncharacterized protein</fullName>
    </submittedName>
</protein>
<gene>
    <name evidence="1" type="ORF">SAMN05444350_116135</name>
</gene>
<dbReference type="RefSeq" id="WP_175560883.1">
    <property type="nucleotide sequence ID" value="NZ_FQZN01000016.1"/>
</dbReference>
<proteinExistence type="predicted"/>
<organism evidence="1 2">
    <name type="scientific">Bacteroides stercorirosoris</name>
    <dbReference type="NCBI Taxonomy" id="871324"/>
    <lineage>
        <taxon>Bacteria</taxon>
        <taxon>Pseudomonadati</taxon>
        <taxon>Bacteroidota</taxon>
        <taxon>Bacteroidia</taxon>
        <taxon>Bacteroidales</taxon>
        <taxon>Bacteroidaceae</taxon>
        <taxon>Bacteroides</taxon>
    </lineage>
</organism>
<reference evidence="2" key="1">
    <citation type="submission" date="2016-11" db="EMBL/GenBank/DDBJ databases">
        <authorList>
            <person name="Varghese N."/>
            <person name="Submissions S."/>
        </authorList>
    </citation>
    <scope>NUCLEOTIDE SEQUENCE [LARGE SCALE GENOMIC DNA]</scope>
    <source>
        <strain evidence="2">DSM 26884</strain>
    </source>
</reference>
<dbReference type="EMBL" id="FQZN01000016">
    <property type="protein sequence ID" value="SHJ15041.1"/>
    <property type="molecule type" value="Genomic_DNA"/>
</dbReference>
<accession>A0A1M6GYL2</accession>
<dbReference type="eggNOG" id="ENOG502ZVQ6">
    <property type="taxonomic scope" value="Bacteria"/>
</dbReference>
<dbReference type="Proteomes" id="UP000184192">
    <property type="component" value="Unassembled WGS sequence"/>
</dbReference>
<evidence type="ECO:0000313" key="1">
    <source>
        <dbReference type="EMBL" id="SHJ15041.1"/>
    </source>
</evidence>
<dbReference type="GeneID" id="92715097"/>
<sequence length="52" mass="6210">MARPIRETPILFGEDARCFEERMKKPRIVSKEERERVKRNYELVLKAAANFS</sequence>
<dbReference type="AlphaFoldDB" id="A0A1M6GYL2"/>
<evidence type="ECO:0000313" key="2">
    <source>
        <dbReference type="Proteomes" id="UP000184192"/>
    </source>
</evidence>
<name>A0A1M6GYL2_9BACE</name>
<keyword evidence="2" id="KW-1185">Reference proteome</keyword>